<evidence type="ECO:0000313" key="2">
    <source>
        <dbReference type="Proteomes" id="UP000462363"/>
    </source>
</evidence>
<dbReference type="RefSeq" id="WP_154322162.1">
    <property type="nucleotide sequence ID" value="NZ_CP045695.1"/>
</dbReference>
<dbReference type="InterPro" id="IPR043752">
    <property type="entry name" value="DUF5697"/>
</dbReference>
<evidence type="ECO:0000313" key="1">
    <source>
        <dbReference type="EMBL" id="MSS39362.1"/>
    </source>
</evidence>
<protein>
    <submittedName>
        <fullName evidence="1">Uncharacterized protein</fullName>
    </submittedName>
</protein>
<sequence>MKTREQIYKGEGAALLRILTTYHALHYEQVLRLFDKNRDSIKSLITSLTKQGRIYHDKEQHLLCDTEESANSPDMGTIAAFWVLLDFKKALIYHTSGDFPVKLHFFSHDETYEIIYVANGQEALMNHVFESIPPREALRIIIIESKNQAGKLTIDGVIAYCMVDPDGSVSYYKKKEVS</sequence>
<name>A0A844F1Y7_CLOSV</name>
<comment type="caution">
    <text evidence="1">The sequence shown here is derived from an EMBL/GenBank/DDBJ whole genome shotgun (WGS) entry which is preliminary data.</text>
</comment>
<accession>A0A844F1Y7</accession>
<dbReference type="Pfam" id="PF18954">
    <property type="entry name" value="DUF5697"/>
    <property type="match status" value="1"/>
</dbReference>
<dbReference type="EMBL" id="VUMB01000005">
    <property type="protein sequence ID" value="MSS39362.1"/>
    <property type="molecule type" value="Genomic_DNA"/>
</dbReference>
<proteinExistence type="predicted"/>
<dbReference type="AlphaFoldDB" id="A0A844F1Y7"/>
<gene>
    <name evidence="1" type="ORF">FYJ37_03075</name>
</gene>
<reference evidence="1 2" key="1">
    <citation type="submission" date="2019-08" db="EMBL/GenBank/DDBJ databases">
        <title>In-depth cultivation of the pig gut microbiome towards novel bacterial diversity and tailored functional studies.</title>
        <authorList>
            <person name="Wylensek D."/>
            <person name="Hitch T.C.A."/>
            <person name="Clavel T."/>
        </authorList>
    </citation>
    <scope>NUCLEOTIDE SEQUENCE [LARGE SCALE GENOMIC DNA]</scope>
    <source>
        <strain evidence="1 2">BL-389-WT-3D</strain>
    </source>
</reference>
<organism evidence="1 2">
    <name type="scientific">Clostridium scindens (strain JCM 10418 / VPI 12708)</name>
    <dbReference type="NCBI Taxonomy" id="29347"/>
    <lineage>
        <taxon>Bacteria</taxon>
        <taxon>Bacillati</taxon>
        <taxon>Bacillota</taxon>
        <taxon>Clostridia</taxon>
        <taxon>Lachnospirales</taxon>
        <taxon>Lachnospiraceae</taxon>
    </lineage>
</organism>
<dbReference type="Proteomes" id="UP000462363">
    <property type="component" value="Unassembled WGS sequence"/>
</dbReference>